<dbReference type="Proteomes" id="UP000464053">
    <property type="component" value="Chromosome"/>
</dbReference>
<dbReference type="Gene3D" id="3.90.1720.80">
    <property type="match status" value="1"/>
</dbReference>
<dbReference type="OrthoDB" id="1262040at2"/>
<organism evidence="1 2">
    <name type="scientific">Mixta intestinalis</name>
    <dbReference type="NCBI Taxonomy" id="1615494"/>
    <lineage>
        <taxon>Bacteria</taxon>
        <taxon>Pseudomonadati</taxon>
        <taxon>Pseudomonadota</taxon>
        <taxon>Gammaproteobacteria</taxon>
        <taxon>Enterobacterales</taxon>
        <taxon>Erwiniaceae</taxon>
        <taxon>Mixta</taxon>
    </lineage>
</organism>
<evidence type="ECO:0000313" key="2">
    <source>
        <dbReference type="Proteomes" id="UP000464053"/>
    </source>
</evidence>
<dbReference type="EMBL" id="CP028271">
    <property type="protein sequence ID" value="QHM71476.1"/>
    <property type="molecule type" value="Genomic_DNA"/>
</dbReference>
<evidence type="ECO:0008006" key="3">
    <source>
        <dbReference type="Google" id="ProtNLM"/>
    </source>
</evidence>
<evidence type="ECO:0000313" key="1">
    <source>
        <dbReference type="EMBL" id="QHM71476.1"/>
    </source>
</evidence>
<proteinExistence type="predicted"/>
<keyword evidence="2" id="KW-1185">Reference proteome</keyword>
<protein>
    <recommendedName>
        <fullName evidence="3">Type VI secretion system (T6SS), amidase effector protein 4</fullName>
    </recommendedName>
</protein>
<gene>
    <name evidence="1" type="ORF">C7M51_01763</name>
</gene>
<dbReference type="AlphaFoldDB" id="A0A6P1PY09"/>
<dbReference type="InterPro" id="IPR025562">
    <property type="entry name" value="Tae4"/>
</dbReference>
<name>A0A6P1PY09_9GAMM</name>
<dbReference type="KEGG" id="mint:C7M51_01763"/>
<dbReference type="RefSeq" id="WP_160621449.1">
    <property type="nucleotide sequence ID" value="NZ_CP028271.1"/>
</dbReference>
<dbReference type="Pfam" id="PF14113">
    <property type="entry name" value="Tae4"/>
    <property type="match status" value="1"/>
</dbReference>
<reference evidence="1 2" key="1">
    <citation type="submission" date="2018-03" db="EMBL/GenBank/DDBJ databases">
        <title>Pantoea intestinalis SRCM103226 isolated form the mealworm.</title>
        <authorList>
            <person name="Jeong D.-Y."/>
            <person name="Kim J.W."/>
        </authorList>
    </citation>
    <scope>NUCLEOTIDE SEQUENCE [LARGE SCALE GENOMIC DNA]</scope>
    <source>
        <strain evidence="1 2">SRCM103226</strain>
    </source>
</reference>
<accession>A0A6P1PY09</accession>
<sequence length="171" mass="19872">MGITFNALWNAHPEIKGDEYPCRDRQGHKAFSDQCAIRVGVALARCGYDVTKLHAKFCWHHPKSAGHILRAEELAKALERTTIPGVFPVVKVNVDNFEKTLKNQTGIIFFKDYWRHNNETFLNRSGDHIDLWNGSRLTTRLSYLRIQWGLSIENVWSSFSNAKEIRFWRIL</sequence>